<protein>
    <submittedName>
        <fullName evidence="2">Uncharacterized protein</fullName>
    </submittedName>
</protein>
<keyword evidence="1" id="KW-0472">Membrane</keyword>
<keyword evidence="3" id="KW-1185">Reference proteome</keyword>
<evidence type="ECO:0000313" key="2">
    <source>
        <dbReference type="EMBL" id="QQV91685.1"/>
    </source>
</evidence>
<accession>A0A7U0GAL6</accession>
<proteinExistence type="predicted"/>
<feature type="transmembrane region" description="Helical" evidence="1">
    <location>
        <begin position="36"/>
        <end position="56"/>
    </location>
</feature>
<evidence type="ECO:0000256" key="1">
    <source>
        <dbReference type="SAM" id="Phobius"/>
    </source>
</evidence>
<keyword evidence="1" id="KW-1133">Transmembrane helix</keyword>
<dbReference type="Proteomes" id="UP000596379">
    <property type="component" value="Segment"/>
</dbReference>
<dbReference type="EMBL" id="MW394388">
    <property type="protein sequence ID" value="QQV91685.1"/>
    <property type="molecule type" value="Genomic_DNA"/>
</dbReference>
<sequence length="57" mass="6408">MKKFLAVVGLITILLSTLMCLGTEVNNIMQQILVTIRMISGYVATYVIFRLLSVFVK</sequence>
<evidence type="ECO:0000313" key="3">
    <source>
        <dbReference type="Proteomes" id="UP000596379"/>
    </source>
</evidence>
<keyword evidence="1" id="KW-0812">Transmembrane</keyword>
<name>A0A7U0GAL6_9CAUD</name>
<gene>
    <name evidence="2" type="ORF">vBKpPFBKp27_066</name>
</gene>
<reference evidence="2 3" key="1">
    <citation type="submission" date="2020-12" db="EMBL/GenBank/DDBJ databases">
        <title>Genomic characterization of four novel bacteriophages infecting Klebsiella pneumoniae.</title>
        <authorList>
            <person name="Estrada Bonilla B."/>
            <person name="Costa A.R."/>
            <person name="van Rossum T."/>
            <person name="Hagedoorn S."/>
            <person name="Wallinga H."/>
            <person name="Xiao M."/>
            <person name="Song W."/>
            <person name="Haas P.-J."/>
            <person name="Nobrega F.L."/>
            <person name="Brouns S.J.J."/>
        </authorList>
    </citation>
    <scope>NUCLEOTIDE SEQUENCE [LARGE SCALE GENOMIC DNA]</scope>
</reference>
<organism evidence="2 3">
    <name type="scientific">Klebsiella phage vB_KpP_FBKp27</name>
    <dbReference type="NCBI Taxonomy" id="2801837"/>
    <lineage>
        <taxon>Viruses</taxon>
        <taxon>Duplodnaviria</taxon>
        <taxon>Heunggongvirae</taxon>
        <taxon>Uroviricota</taxon>
        <taxon>Caudoviricetes</taxon>
        <taxon>Schitoviridae</taxon>
        <taxon>Efbeekayvirus</taxon>
        <taxon>Efbeekayvirus Fbkp27</taxon>
    </lineage>
</organism>